<evidence type="ECO:0000259" key="10">
    <source>
        <dbReference type="PROSITE" id="PS50928"/>
    </source>
</evidence>
<evidence type="ECO:0000256" key="2">
    <source>
        <dbReference type="ARBA" id="ARBA00022448"/>
    </source>
</evidence>
<protein>
    <submittedName>
        <fullName evidence="11">Iron ABC transporter permease</fullName>
    </submittedName>
</protein>
<evidence type="ECO:0000256" key="8">
    <source>
        <dbReference type="RuleBase" id="RU363032"/>
    </source>
</evidence>
<feature type="transmembrane region" description="Helical" evidence="8">
    <location>
        <begin position="105"/>
        <end position="127"/>
    </location>
</feature>
<keyword evidence="4" id="KW-0997">Cell inner membrane</keyword>
<feature type="transmembrane region" description="Helical" evidence="8">
    <location>
        <begin position="518"/>
        <end position="538"/>
    </location>
</feature>
<evidence type="ECO:0000313" key="11">
    <source>
        <dbReference type="EMBL" id="TKC92200.1"/>
    </source>
</evidence>
<feature type="transmembrane region" description="Helical" evidence="8">
    <location>
        <begin position="289"/>
        <end position="309"/>
    </location>
</feature>
<organism evidence="11 12">
    <name type="scientific">Trinickia terrae</name>
    <dbReference type="NCBI Taxonomy" id="2571161"/>
    <lineage>
        <taxon>Bacteria</taxon>
        <taxon>Pseudomonadati</taxon>
        <taxon>Pseudomonadota</taxon>
        <taxon>Betaproteobacteria</taxon>
        <taxon>Burkholderiales</taxon>
        <taxon>Burkholderiaceae</taxon>
        <taxon>Trinickia</taxon>
    </lineage>
</organism>
<evidence type="ECO:0000256" key="9">
    <source>
        <dbReference type="SAM" id="MobiDB-lite"/>
    </source>
</evidence>
<evidence type="ECO:0000313" key="12">
    <source>
        <dbReference type="Proteomes" id="UP000305539"/>
    </source>
</evidence>
<dbReference type="Proteomes" id="UP000305539">
    <property type="component" value="Unassembled WGS sequence"/>
</dbReference>
<feature type="transmembrane region" description="Helical" evidence="8">
    <location>
        <begin position="398"/>
        <end position="423"/>
    </location>
</feature>
<feature type="transmembrane region" description="Helical" evidence="8">
    <location>
        <begin position="243"/>
        <end position="264"/>
    </location>
</feature>
<feature type="transmembrane region" description="Helical" evidence="8">
    <location>
        <begin position="545"/>
        <end position="566"/>
    </location>
</feature>
<feature type="transmembrane region" description="Helical" evidence="8">
    <location>
        <begin position="337"/>
        <end position="361"/>
    </location>
</feature>
<keyword evidence="6 8" id="KW-1133">Transmembrane helix</keyword>
<feature type="transmembrane region" description="Helical" evidence="8">
    <location>
        <begin position="443"/>
        <end position="463"/>
    </location>
</feature>
<sequence length="599" mass="65073">MLSTKGRGLPPGSARLLRSPARTSDAAHAAPMPRLPEPAWRNLAALFRWLVIAVLAASVLLPLSFIVLQSLLSAPFFDADKTFGIDGYRFIFSDPDFWHAAKNSLIIASGMLLISIPFGGVLAFLMTRTDLPGRRWLEPLLLTPVFVSPMVLAFGYVIAAGPVGFYSVWWQEWFGVEAAPWSVYSVFAIMVIVGLTHVPHVYLYSSAALRNLGSDVEEAARVAGARPFRVALDVSLPMTMPSLLFSGVLVFFLGFEVFGLPLVLGDPEGHFVLATYLYKLANKLGVPSYHLMAAVAMCIVAVTFPLVLLQRHLLKSANKYVTVKGKAGRHTVLPLGVWRWIALAIVALWLFLTVIVPISGIVLRSLVSHWGAGVSLAQALTLANFAELFEQDNLVRAILNTLGIGVIGGALAVGFYSLVAFAGHRRSDWGAKLIDYIVLLPRAVPGLLAGLAFLWLFLFVPYLKELKNSMWSIWIAYTVVWLAYGMRLIQSALLQVGPELEEAARCVGATRSRASMDVILPLVRFGLLAAWLLIFMIFEREYSTAVYLLSPGTEVIGALLVSLWASGAVDQVAALSVVNIAMVAAGLGVALRFGVKLNG</sequence>
<comment type="subcellular location">
    <subcellularLocation>
        <location evidence="1">Cell inner membrane</location>
        <topology evidence="1">Multi-pass membrane protein</topology>
    </subcellularLocation>
    <subcellularLocation>
        <location evidence="8">Cell membrane</location>
        <topology evidence="8">Multi-pass membrane protein</topology>
    </subcellularLocation>
</comment>
<comment type="similarity">
    <text evidence="8">Belongs to the binding-protein-dependent transport system permease family.</text>
</comment>
<evidence type="ECO:0000256" key="1">
    <source>
        <dbReference type="ARBA" id="ARBA00004429"/>
    </source>
</evidence>
<evidence type="ECO:0000256" key="7">
    <source>
        <dbReference type="ARBA" id="ARBA00023136"/>
    </source>
</evidence>
<evidence type="ECO:0000256" key="4">
    <source>
        <dbReference type="ARBA" id="ARBA00022519"/>
    </source>
</evidence>
<reference evidence="11 12" key="1">
    <citation type="submission" date="2019-04" db="EMBL/GenBank/DDBJ databases">
        <title>Trinickia sp. 7GSK02, isolated from subtropical forest soil.</title>
        <authorList>
            <person name="Gao Z.-H."/>
            <person name="Qiu L.-H."/>
        </authorList>
    </citation>
    <scope>NUCLEOTIDE SEQUENCE [LARGE SCALE GENOMIC DNA]</scope>
    <source>
        <strain evidence="11 12">7GSK02</strain>
    </source>
</reference>
<feature type="transmembrane region" description="Helical" evidence="8">
    <location>
        <begin position="470"/>
        <end position="489"/>
    </location>
</feature>
<proteinExistence type="inferred from homology"/>
<dbReference type="GO" id="GO:0055085">
    <property type="term" value="P:transmembrane transport"/>
    <property type="evidence" value="ECO:0007669"/>
    <property type="project" value="InterPro"/>
</dbReference>
<evidence type="ECO:0000256" key="3">
    <source>
        <dbReference type="ARBA" id="ARBA00022475"/>
    </source>
</evidence>
<accession>A0A4V5PJU2</accession>
<dbReference type="AlphaFoldDB" id="A0A4V5PJU2"/>
<dbReference type="CDD" id="cd06261">
    <property type="entry name" value="TM_PBP2"/>
    <property type="match status" value="2"/>
</dbReference>
<feature type="region of interest" description="Disordered" evidence="9">
    <location>
        <begin position="1"/>
        <end position="20"/>
    </location>
</feature>
<dbReference type="OrthoDB" id="9807047at2"/>
<dbReference type="InterPro" id="IPR035906">
    <property type="entry name" value="MetI-like_sf"/>
</dbReference>
<dbReference type="InterPro" id="IPR000515">
    <property type="entry name" value="MetI-like"/>
</dbReference>
<keyword evidence="12" id="KW-1185">Reference proteome</keyword>
<dbReference type="GO" id="GO:0005886">
    <property type="term" value="C:plasma membrane"/>
    <property type="evidence" value="ECO:0007669"/>
    <property type="project" value="UniProtKB-SubCell"/>
</dbReference>
<dbReference type="Gene3D" id="1.10.3720.10">
    <property type="entry name" value="MetI-like"/>
    <property type="match status" value="2"/>
</dbReference>
<evidence type="ECO:0000256" key="5">
    <source>
        <dbReference type="ARBA" id="ARBA00022692"/>
    </source>
</evidence>
<dbReference type="SUPFAM" id="SSF161098">
    <property type="entry name" value="MetI-like"/>
    <property type="match status" value="2"/>
</dbReference>
<feature type="transmembrane region" description="Helical" evidence="8">
    <location>
        <begin position="46"/>
        <end position="68"/>
    </location>
</feature>
<feature type="domain" description="ABC transmembrane type-1" evidence="10">
    <location>
        <begin position="101"/>
        <end position="310"/>
    </location>
</feature>
<comment type="caution">
    <text evidence="11">The sequence shown here is derived from an EMBL/GenBank/DDBJ whole genome shotgun (WGS) entry which is preliminary data.</text>
</comment>
<keyword evidence="2 8" id="KW-0813">Transport</keyword>
<dbReference type="Pfam" id="PF00528">
    <property type="entry name" value="BPD_transp_1"/>
    <property type="match status" value="2"/>
</dbReference>
<feature type="transmembrane region" description="Helical" evidence="8">
    <location>
        <begin position="572"/>
        <end position="595"/>
    </location>
</feature>
<evidence type="ECO:0000256" key="6">
    <source>
        <dbReference type="ARBA" id="ARBA00022989"/>
    </source>
</evidence>
<feature type="transmembrane region" description="Helical" evidence="8">
    <location>
        <begin position="181"/>
        <end position="204"/>
    </location>
</feature>
<gene>
    <name evidence="11" type="ORF">FAZ69_00390</name>
</gene>
<feature type="transmembrane region" description="Helical" evidence="8">
    <location>
        <begin position="139"/>
        <end position="161"/>
    </location>
</feature>
<keyword evidence="3" id="KW-1003">Cell membrane</keyword>
<dbReference type="EMBL" id="SWJE01000001">
    <property type="protein sequence ID" value="TKC92200.1"/>
    <property type="molecule type" value="Genomic_DNA"/>
</dbReference>
<dbReference type="PANTHER" id="PTHR43357">
    <property type="entry name" value="INNER MEMBRANE ABC TRANSPORTER PERMEASE PROTEIN YDCV"/>
    <property type="match status" value="1"/>
</dbReference>
<name>A0A4V5PJU2_9BURK</name>
<feature type="transmembrane region" description="Helical" evidence="8">
    <location>
        <begin position="367"/>
        <end position="386"/>
    </location>
</feature>
<dbReference type="PROSITE" id="PS50928">
    <property type="entry name" value="ABC_TM1"/>
    <property type="match status" value="2"/>
</dbReference>
<keyword evidence="5 8" id="KW-0812">Transmembrane</keyword>
<feature type="domain" description="ABC transmembrane type-1" evidence="10">
    <location>
        <begin position="398"/>
        <end position="593"/>
    </location>
</feature>
<dbReference type="PANTHER" id="PTHR43357:SF4">
    <property type="entry name" value="INNER MEMBRANE ABC TRANSPORTER PERMEASE PROTEIN YDCV"/>
    <property type="match status" value="1"/>
</dbReference>
<keyword evidence="7 8" id="KW-0472">Membrane</keyword>